<dbReference type="InterPro" id="IPR051323">
    <property type="entry name" value="AtsK-like"/>
</dbReference>
<evidence type="ECO:0000256" key="1">
    <source>
        <dbReference type="ARBA" id="ARBA00005896"/>
    </source>
</evidence>
<evidence type="ECO:0000256" key="5">
    <source>
        <dbReference type="ARBA" id="ARBA00023004"/>
    </source>
</evidence>
<dbReference type="GO" id="GO:0006790">
    <property type="term" value="P:sulfur compound metabolic process"/>
    <property type="evidence" value="ECO:0007669"/>
    <property type="project" value="TreeGrafter"/>
</dbReference>
<evidence type="ECO:0000313" key="7">
    <source>
        <dbReference type="EMBL" id="CAB4626976.1"/>
    </source>
</evidence>
<dbReference type="PANTHER" id="PTHR30468:SF1">
    <property type="entry name" value="ALPHA-KETOGLUTARATE-DEPENDENT SULFONATE DIOXYGENASE"/>
    <property type="match status" value="1"/>
</dbReference>
<dbReference type="GO" id="GO:0046872">
    <property type="term" value="F:metal ion binding"/>
    <property type="evidence" value="ECO:0007669"/>
    <property type="project" value="UniProtKB-KW"/>
</dbReference>
<dbReference type="InterPro" id="IPR042098">
    <property type="entry name" value="TauD-like_sf"/>
</dbReference>
<dbReference type="GO" id="GO:0005737">
    <property type="term" value="C:cytoplasm"/>
    <property type="evidence" value="ECO:0007669"/>
    <property type="project" value="TreeGrafter"/>
</dbReference>
<keyword evidence="4" id="KW-0560">Oxidoreductase</keyword>
<dbReference type="GO" id="GO:0000908">
    <property type="term" value="F:taurine dioxygenase activity"/>
    <property type="evidence" value="ECO:0007669"/>
    <property type="project" value="TreeGrafter"/>
</dbReference>
<evidence type="ECO:0000256" key="3">
    <source>
        <dbReference type="ARBA" id="ARBA00022964"/>
    </source>
</evidence>
<dbReference type="EMBL" id="CAEZUP010000163">
    <property type="protein sequence ID" value="CAB4626976.1"/>
    <property type="molecule type" value="Genomic_DNA"/>
</dbReference>
<dbReference type="SUPFAM" id="SSF51197">
    <property type="entry name" value="Clavaminate synthase-like"/>
    <property type="match status" value="1"/>
</dbReference>
<dbReference type="PANTHER" id="PTHR30468">
    <property type="entry name" value="ALPHA-KETOGLUTARATE-DEPENDENT SULFONATE DIOXYGENASE"/>
    <property type="match status" value="1"/>
</dbReference>
<accession>A0A6J6IR72</accession>
<evidence type="ECO:0000256" key="4">
    <source>
        <dbReference type="ARBA" id="ARBA00023002"/>
    </source>
</evidence>
<name>A0A6J6IR72_9ZZZZ</name>
<feature type="domain" description="TauD/TfdA-like" evidence="6">
    <location>
        <begin position="58"/>
        <end position="316"/>
    </location>
</feature>
<organism evidence="7">
    <name type="scientific">freshwater metagenome</name>
    <dbReference type="NCBI Taxonomy" id="449393"/>
    <lineage>
        <taxon>unclassified sequences</taxon>
        <taxon>metagenomes</taxon>
        <taxon>ecological metagenomes</taxon>
    </lineage>
</organism>
<dbReference type="InterPro" id="IPR003819">
    <property type="entry name" value="TauD/TfdA-like"/>
</dbReference>
<evidence type="ECO:0000256" key="2">
    <source>
        <dbReference type="ARBA" id="ARBA00022723"/>
    </source>
</evidence>
<proteinExistence type="inferred from homology"/>
<sequence>MTTIDSTADEFVGKADPAKVLGATRRTMGKYKTPVGPATHLAPERERLAGLAWRNFEVTQMGSTLGAEISGIDLTSELSDDAITEIARALADYKVIFFRNQPLSADQHVAFAARFGELEIHPFIPPNADQPKLVRFEKSAEVAGYENSWHHDVTWREFPSMGAILHAIEVPAVGGDTLFSDMSAAYNGLDDETKQRIDGMTAIHDFMRSFGNQFPPERQQEMRDRFPLIEHPVVITHQVTGQKLLYVNRNFTNEIVGLDADESDVLLEYLCRQAETVEHQVRFHWENDSIAFWDNRAVQHYASSDYWPQRRVMERASISGPRPVA</sequence>
<reference evidence="7" key="1">
    <citation type="submission" date="2020-05" db="EMBL/GenBank/DDBJ databases">
        <authorList>
            <person name="Chiriac C."/>
            <person name="Salcher M."/>
            <person name="Ghai R."/>
            <person name="Kavagutti S V."/>
        </authorList>
    </citation>
    <scope>NUCLEOTIDE SEQUENCE</scope>
</reference>
<dbReference type="Pfam" id="PF02668">
    <property type="entry name" value="TauD"/>
    <property type="match status" value="1"/>
</dbReference>
<evidence type="ECO:0000259" key="6">
    <source>
        <dbReference type="Pfam" id="PF02668"/>
    </source>
</evidence>
<gene>
    <name evidence="7" type="ORF">UFOPK1835_02199</name>
</gene>
<keyword evidence="2" id="KW-0479">Metal-binding</keyword>
<dbReference type="AlphaFoldDB" id="A0A6J6IR72"/>
<comment type="similarity">
    <text evidence="1">Belongs to the TfdA dioxygenase family.</text>
</comment>
<dbReference type="Gene3D" id="3.60.130.10">
    <property type="entry name" value="Clavaminate synthase-like"/>
    <property type="match status" value="1"/>
</dbReference>
<protein>
    <submittedName>
        <fullName evidence="7">Unannotated protein</fullName>
    </submittedName>
</protein>
<keyword evidence="5" id="KW-0408">Iron</keyword>
<keyword evidence="3" id="KW-0223">Dioxygenase</keyword>